<organism evidence="4 5">
    <name type="scientific">Larkinella knui</name>
    <dbReference type="NCBI Taxonomy" id="2025310"/>
    <lineage>
        <taxon>Bacteria</taxon>
        <taxon>Pseudomonadati</taxon>
        <taxon>Bacteroidota</taxon>
        <taxon>Cytophagia</taxon>
        <taxon>Cytophagales</taxon>
        <taxon>Spirosomataceae</taxon>
        <taxon>Larkinella</taxon>
    </lineage>
</organism>
<dbReference type="OrthoDB" id="9776438at2"/>
<dbReference type="InterPro" id="IPR050766">
    <property type="entry name" value="Bact_Lucif_Oxidored"/>
</dbReference>
<dbReference type="RefSeq" id="WP_124910389.1">
    <property type="nucleotide sequence ID" value="NZ_RQJP01000007.1"/>
</dbReference>
<keyword evidence="1" id="KW-0560">Oxidoreductase</keyword>
<dbReference type="InterPro" id="IPR011251">
    <property type="entry name" value="Luciferase-like_dom"/>
</dbReference>
<dbReference type="EMBL" id="RQJP01000007">
    <property type="protein sequence ID" value="RRB10377.1"/>
    <property type="molecule type" value="Genomic_DNA"/>
</dbReference>
<dbReference type="InterPro" id="IPR022290">
    <property type="entry name" value="LLM_Atu2307-like"/>
</dbReference>
<dbReference type="Proteomes" id="UP000274271">
    <property type="component" value="Unassembled WGS sequence"/>
</dbReference>
<evidence type="ECO:0000256" key="2">
    <source>
        <dbReference type="ARBA" id="ARBA00023033"/>
    </source>
</evidence>
<proteinExistence type="predicted"/>
<dbReference type="NCBIfam" id="TIGR03858">
    <property type="entry name" value="LLM_2I7G"/>
    <property type="match status" value="1"/>
</dbReference>
<dbReference type="PANTHER" id="PTHR30137">
    <property type="entry name" value="LUCIFERASE-LIKE MONOOXYGENASE"/>
    <property type="match status" value="1"/>
</dbReference>
<dbReference type="AlphaFoldDB" id="A0A3P1CAN8"/>
<keyword evidence="5" id="KW-1185">Reference proteome</keyword>
<sequence>MELGISSFGEVLPDGVAGKAVNAHQRMQQLLEEIKLADEVGLDVFALGEHHRPDFMVSAPEVILAAAATITKNIRLSSSVTVLSSADPVRVFQNFASLDLISNGRAEIMAGRGSFIESFPLFGYDLKDYDELFTEKLDLLVAINKSEIVNWQGKHRAAIRNLGVYPRPYQESLPIWLAVGGTPASAVRAGTMNLPMTLAMLGGSPDRFVPFVNLFRQSAQKAGHDVARLPLAINSHFYLADNSQQAADELFPSYEQMMNRIGRERGWSPIGRDHFEYMRQSGPLLVGSPQQAIDKILHFHELFKNTRYLAQLIGSHQLPHSKVLHAIELFGTRVAPVIRKELSTHGPAGVTV</sequence>
<gene>
    <name evidence="4" type="ORF">EHT87_29570</name>
</gene>
<dbReference type="PANTHER" id="PTHR30137:SF8">
    <property type="entry name" value="BLR5498 PROTEIN"/>
    <property type="match status" value="1"/>
</dbReference>
<dbReference type="SUPFAM" id="SSF51679">
    <property type="entry name" value="Bacterial luciferase-like"/>
    <property type="match status" value="1"/>
</dbReference>
<evidence type="ECO:0000256" key="1">
    <source>
        <dbReference type="ARBA" id="ARBA00023002"/>
    </source>
</evidence>
<dbReference type="GO" id="GO:0016705">
    <property type="term" value="F:oxidoreductase activity, acting on paired donors, with incorporation or reduction of molecular oxygen"/>
    <property type="evidence" value="ECO:0007669"/>
    <property type="project" value="InterPro"/>
</dbReference>
<protein>
    <submittedName>
        <fullName evidence="4">LLM class flavin-dependent oxidoreductase</fullName>
    </submittedName>
</protein>
<accession>A0A3P1CAN8</accession>
<name>A0A3P1CAN8_9BACT</name>
<keyword evidence="2" id="KW-0503">Monooxygenase</keyword>
<dbReference type="InterPro" id="IPR036661">
    <property type="entry name" value="Luciferase-like_sf"/>
</dbReference>
<dbReference type="GO" id="GO:0005829">
    <property type="term" value="C:cytosol"/>
    <property type="evidence" value="ECO:0007669"/>
    <property type="project" value="TreeGrafter"/>
</dbReference>
<evidence type="ECO:0000313" key="4">
    <source>
        <dbReference type="EMBL" id="RRB10377.1"/>
    </source>
</evidence>
<dbReference type="GO" id="GO:0004497">
    <property type="term" value="F:monooxygenase activity"/>
    <property type="evidence" value="ECO:0007669"/>
    <property type="project" value="UniProtKB-KW"/>
</dbReference>
<evidence type="ECO:0000259" key="3">
    <source>
        <dbReference type="Pfam" id="PF00296"/>
    </source>
</evidence>
<dbReference type="Gene3D" id="3.20.20.30">
    <property type="entry name" value="Luciferase-like domain"/>
    <property type="match status" value="1"/>
</dbReference>
<reference evidence="4 5" key="1">
    <citation type="submission" date="2018-11" db="EMBL/GenBank/DDBJ databases">
        <authorList>
            <person name="Zhou Z."/>
            <person name="Wang G."/>
        </authorList>
    </citation>
    <scope>NUCLEOTIDE SEQUENCE [LARGE SCALE GENOMIC DNA]</scope>
    <source>
        <strain evidence="4 5">KCTC42998</strain>
    </source>
</reference>
<comment type="caution">
    <text evidence="4">The sequence shown here is derived from an EMBL/GenBank/DDBJ whole genome shotgun (WGS) entry which is preliminary data.</text>
</comment>
<evidence type="ECO:0000313" key="5">
    <source>
        <dbReference type="Proteomes" id="UP000274271"/>
    </source>
</evidence>
<dbReference type="Pfam" id="PF00296">
    <property type="entry name" value="Bac_luciferase"/>
    <property type="match status" value="1"/>
</dbReference>
<feature type="domain" description="Luciferase-like" evidence="3">
    <location>
        <begin position="1"/>
        <end position="302"/>
    </location>
</feature>